<proteinExistence type="predicted"/>
<name>A0ABV5G4F9_9MICC</name>
<organism evidence="2 3">
    <name type="scientific">Citricoccus parietis</name>
    <dbReference type="NCBI Taxonomy" id="592307"/>
    <lineage>
        <taxon>Bacteria</taxon>
        <taxon>Bacillati</taxon>
        <taxon>Actinomycetota</taxon>
        <taxon>Actinomycetes</taxon>
        <taxon>Micrococcales</taxon>
        <taxon>Micrococcaceae</taxon>
        <taxon>Citricoccus</taxon>
    </lineage>
</organism>
<evidence type="ECO:0000313" key="2">
    <source>
        <dbReference type="EMBL" id="MFB9073806.1"/>
    </source>
</evidence>
<keyword evidence="3" id="KW-1185">Reference proteome</keyword>
<comment type="caution">
    <text evidence="2">The sequence shown here is derived from an EMBL/GenBank/DDBJ whole genome shotgun (WGS) entry which is preliminary data.</text>
</comment>
<evidence type="ECO:0000313" key="3">
    <source>
        <dbReference type="Proteomes" id="UP001589575"/>
    </source>
</evidence>
<gene>
    <name evidence="2" type="ORF">ACFFX0_22420</name>
</gene>
<protein>
    <submittedName>
        <fullName evidence="2">Uncharacterized protein</fullName>
    </submittedName>
</protein>
<sequence>MGPTSRSSGGAWSVRVARQASPAAWSVPAQANPTTSSGSVPMAHPGGGVRAVTMLVISSGRSSVQAARACSARSQCGRV</sequence>
<reference evidence="2 3" key="1">
    <citation type="submission" date="2024-09" db="EMBL/GenBank/DDBJ databases">
        <authorList>
            <person name="Sun Q."/>
            <person name="Mori K."/>
        </authorList>
    </citation>
    <scope>NUCLEOTIDE SEQUENCE [LARGE SCALE GENOMIC DNA]</scope>
    <source>
        <strain evidence="2 3">CCM 7609</strain>
    </source>
</reference>
<feature type="region of interest" description="Disordered" evidence="1">
    <location>
        <begin position="21"/>
        <end position="45"/>
    </location>
</feature>
<feature type="compositionally biased region" description="Polar residues" evidence="1">
    <location>
        <begin position="29"/>
        <end position="39"/>
    </location>
</feature>
<accession>A0ABV5G4F9</accession>
<dbReference type="EMBL" id="JBHMFI010000001">
    <property type="protein sequence ID" value="MFB9073806.1"/>
    <property type="molecule type" value="Genomic_DNA"/>
</dbReference>
<dbReference type="Proteomes" id="UP001589575">
    <property type="component" value="Unassembled WGS sequence"/>
</dbReference>
<evidence type="ECO:0000256" key="1">
    <source>
        <dbReference type="SAM" id="MobiDB-lite"/>
    </source>
</evidence>